<dbReference type="EMBL" id="AENY02000003">
    <property type="protein sequence ID" value="EKP94389.1"/>
    <property type="molecule type" value="Genomic_DNA"/>
</dbReference>
<reference evidence="2" key="2">
    <citation type="submission" date="2012-10" db="EMBL/GenBank/DDBJ databases">
        <title>Improved high-quality draft of Thermaerobacter subterraneus C21, DSM 13965.</title>
        <authorList>
            <consortium name="DOE Joint Genome Institute"/>
            <person name="Eisen J."/>
            <person name="Huntemann M."/>
            <person name="Wei C.-L."/>
            <person name="Han J."/>
            <person name="Detter J.C."/>
            <person name="Han C."/>
            <person name="Tapia R."/>
            <person name="Chen A."/>
            <person name="Kyrpides N."/>
            <person name="Mavromatis K."/>
            <person name="Markowitz V."/>
            <person name="Szeto E."/>
            <person name="Ivanova N."/>
            <person name="Mikhailova N."/>
            <person name="Ovchinnikova G."/>
            <person name="Pagani I."/>
            <person name="Pati A."/>
            <person name="Goodwin L."/>
            <person name="Nordberg H.P."/>
            <person name="Cantor M.N."/>
            <person name="Hua S.X."/>
            <person name="Woyke T."/>
            <person name="Eisen J."/>
            <person name="Klenk H.-P."/>
        </authorList>
    </citation>
    <scope>NUCLEOTIDE SEQUENCE [LARGE SCALE GENOMIC DNA]</scope>
    <source>
        <strain evidence="2">DSM 13965</strain>
    </source>
</reference>
<evidence type="ECO:0000256" key="1">
    <source>
        <dbReference type="SAM" id="MobiDB-lite"/>
    </source>
</evidence>
<keyword evidence="3" id="KW-1185">Reference proteome</keyword>
<feature type="region of interest" description="Disordered" evidence="1">
    <location>
        <begin position="1"/>
        <end position="25"/>
    </location>
</feature>
<reference evidence="2" key="1">
    <citation type="submission" date="2010-10" db="EMBL/GenBank/DDBJ databases">
        <authorList>
            <consortium name="US DOE Joint Genome Institute (JGI-PGF)"/>
            <person name="Lucas S."/>
            <person name="Copeland A."/>
            <person name="Lapidus A."/>
            <person name="Bruce D."/>
            <person name="Goodwin L."/>
            <person name="Pitluck S."/>
            <person name="Kyrpides N."/>
            <person name="Mavromatis K."/>
            <person name="Detter J.C."/>
            <person name="Han C."/>
            <person name="Land M."/>
            <person name="Hauser L."/>
            <person name="Markowitz V."/>
            <person name="Cheng J.-F."/>
            <person name="Hugenholtz P."/>
            <person name="Woyke T."/>
            <person name="Wu D."/>
            <person name="Pukall R."/>
            <person name="Wahrenburg C."/>
            <person name="Brambilla E."/>
            <person name="Klenk H.-P."/>
            <person name="Eisen J.A."/>
        </authorList>
    </citation>
    <scope>NUCLEOTIDE SEQUENCE [LARGE SCALE GENOMIC DNA]</scope>
    <source>
        <strain evidence="2">DSM 13965</strain>
    </source>
</reference>
<comment type="caution">
    <text evidence="2">The sequence shown here is derived from an EMBL/GenBank/DDBJ whole genome shotgun (WGS) entry which is preliminary data.</text>
</comment>
<dbReference type="HOGENOM" id="CLU_3012851_0_0_9"/>
<gene>
    <name evidence="2" type="ORF">ThesuDRAFT_02122</name>
</gene>
<evidence type="ECO:0000313" key="2">
    <source>
        <dbReference type="EMBL" id="EKP94389.1"/>
    </source>
</evidence>
<organism evidence="2 3">
    <name type="scientific">Thermaerobacter subterraneus DSM 13965</name>
    <dbReference type="NCBI Taxonomy" id="867903"/>
    <lineage>
        <taxon>Bacteria</taxon>
        <taxon>Bacillati</taxon>
        <taxon>Bacillota</taxon>
        <taxon>Clostridia</taxon>
        <taxon>Eubacteriales</taxon>
        <taxon>Clostridiales Family XVII. Incertae Sedis</taxon>
        <taxon>Thermaerobacter</taxon>
    </lineage>
</organism>
<dbReference type="Proteomes" id="UP000005710">
    <property type="component" value="Unassembled WGS sequence"/>
</dbReference>
<sequence>MPLDGAGSLGRHPGPGQEARRQSPYCPLLRRFSSLHPHPLAEPALKFQAWNRNSLS</sequence>
<dbReference type="AlphaFoldDB" id="K6Q0G2"/>
<accession>K6Q0G2</accession>
<protein>
    <submittedName>
        <fullName evidence="2">Uncharacterized protein</fullName>
    </submittedName>
</protein>
<name>K6Q0G2_9FIRM</name>
<proteinExistence type="predicted"/>
<evidence type="ECO:0000313" key="3">
    <source>
        <dbReference type="Proteomes" id="UP000005710"/>
    </source>
</evidence>